<evidence type="ECO:0000256" key="3">
    <source>
        <dbReference type="ARBA" id="ARBA00022692"/>
    </source>
</evidence>
<dbReference type="InterPro" id="IPR052425">
    <property type="entry name" value="Uncharacterized_MFS-type"/>
</dbReference>
<dbReference type="CDD" id="cd17370">
    <property type="entry name" value="MFS_MJ1317_like"/>
    <property type="match status" value="1"/>
</dbReference>
<evidence type="ECO:0000313" key="8">
    <source>
        <dbReference type="EMBL" id="OYO16476.1"/>
    </source>
</evidence>
<comment type="subcellular location">
    <subcellularLocation>
        <location evidence="1">Cell membrane</location>
        <topology evidence="1">Multi-pass membrane protein</topology>
    </subcellularLocation>
</comment>
<feature type="transmembrane region" description="Helical" evidence="6">
    <location>
        <begin position="226"/>
        <end position="250"/>
    </location>
</feature>
<dbReference type="GO" id="GO:0005886">
    <property type="term" value="C:plasma membrane"/>
    <property type="evidence" value="ECO:0007669"/>
    <property type="project" value="UniProtKB-SubCell"/>
</dbReference>
<feature type="transmembrane region" description="Helical" evidence="6">
    <location>
        <begin position="150"/>
        <end position="168"/>
    </location>
</feature>
<dbReference type="EMBL" id="NMVO01000003">
    <property type="protein sequence ID" value="OYO16476.1"/>
    <property type="molecule type" value="Genomic_DNA"/>
</dbReference>
<feature type="transmembrane region" description="Helical" evidence="6">
    <location>
        <begin position="57"/>
        <end position="90"/>
    </location>
</feature>
<keyword evidence="4 6" id="KW-1133">Transmembrane helix</keyword>
<comment type="caution">
    <text evidence="8">The sequence shown here is derived from an EMBL/GenBank/DDBJ whole genome shotgun (WGS) entry which is preliminary data.</text>
</comment>
<dbReference type="PROSITE" id="PS50850">
    <property type="entry name" value="MFS"/>
    <property type="match status" value="1"/>
</dbReference>
<dbReference type="InterPro" id="IPR036259">
    <property type="entry name" value="MFS_trans_sf"/>
</dbReference>
<organism evidence="8 9">
    <name type="scientific">Enemella evansiae</name>
    <dbReference type="NCBI Taxonomy" id="2016499"/>
    <lineage>
        <taxon>Bacteria</taxon>
        <taxon>Bacillati</taxon>
        <taxon>Actinomycetota</taxon>
        <taxon>Actinomycetes</taxon>
        <taxon>Propionibacteriales</taxon>
        <taxon>Propionibacteriaceae</taxon>
        <taxon>Enemella</taxon>
    </lineage>
</organism>
<feature type="transmembrane region" description="Helical" evidence="6">
    <location>
        <begin position="319"/>
        <end position="342"/>
    </location>
</feature>
<keyword evidence="5 6" id="KW-0472">Membrane</keyword>
<dbReference type="Proteomes" id="UP000215896">
    <property type="component" value="Unassembled WGS sequence"/>
</dbReference>
<protein>
    <submittedName>
        <fullName evidence="8">MFS transporter</fullName>
    </submittedName>
</protein>
<dbReference type="PANTHER" id="PTHR42688:SF1">
    <property type="entry name" value="BLR5212 PROTEIN"/>
    <property type="match status" value="1"/>
</dbReference>
<proteinExistence type="predicted"/>
<dbReference type="InterPro" id="IPR020846">
    <property type="entry name" value="MFS_dom"/>
</dbReference>
<name>A0A255GPI5_9ACTN</name>
<dbReference type="Pfam" id="PF07690">
    <property type="entry name" value="MFS_1"/>
    <property type="match status" value="1"/>
</dbReference>
<feature type="transmembrane region" description="Helical" evidence="6">
    <location>
        <begin position="12"/>
        <end position="37"/>
    </location>
</feature>
<dbReference type="InterPro" id="IPR011701">
    <property type="entry name" value="MFS"/>
</dbReference>
<dbReference type="AlphaFoldDB" id="A0A255GPI5"/>
<evidence type="ECO:0000256" key="1">
    <source>
        <dbReference type="ARBA" id="ARBA00004651"/>
    </source>
</evidence>
<evidence type="ECO:0000256" key="2">
    <source>
        <dbReference type="ARBA" id="ARBA00022475"/>
    </source>
</evidence>
<dbReference type="GO" id="GO:0022857">
    <property type="term" value="F:transmembrane transporter activity"/>
    <property type="evidence" value="ECO:0007669"/>
    <property type="project" value="InterPro"/>
</dbReference>
<dbReference type="SUPFAM" id="SSF103473">
    <property type="entry name" value="MFS general substrate transporter"/>
    <property type="match status" value="1"/>
</dbReference>
<accession>A0A255GPI5</accession>
<evidence type="ECO:0000256" key="6">
    <source>
        <dbReference type="SAM" id="Phobius"/>
    </source>
</evidence>
<evidence type="ECO:0000259" key="7">
    <source>
        <dbReference type="PROSITE" id="PS50850"/>
    </source>
</evidence>
<keyword evidence="9" id="KW-1185">Reference proteome</keyword>
<keyword evidence="2" id="KW-1003">Cell membrane</keyword>
<sequence>MVYEGGRSIYGPLLATLGASAAITGLVTGAGEAMALVLRVVSGPLADRTGRYWALTLLGYGLTAICVPLLAITPLIGAAGLLLAILLILAERAGKAVRSPAKSALLAEAATRVGSGRGFGVHKALDQIGAFAGPLLVAALLAATGTLTPALAALVIPGAIAMGLLLWLRSRTPQPVRDDQPHGSWWQDTIGSNLGRRFWLFALAAASATAGLVTFGMIGFHLSNTGLLPLAAIPLAYAGGQLVAALAALVTGLGYDRVGGRVLYALPLLVLLVPVFAFTRSVWAVLLGIACWGAANGVQDSTIKAVVADLTPRGRRATAYGVFAAVQGAAAVLGGGLAGLLYERSIPALIAVVAGLQVITVVLLLITGRSSPTRPPTVTDTSPKRPGG</sequence>
<feature type="transmembrane region" description="Helical" evidence="6">
    <location>
        <begin position="348"/>
        <end position="366"/>
    </location>
</feature>
<evidence type="ECO:0000256" key="5">
    <source>
        <dbReference type="ARBA" id="ARBA00023136"/>
    </source>
</evidence>
<feature type="domain" description="Major facilitator superfamily (MFS) profile" evidence="7">
    <location>
        <begin position="1"/>
        <end position="372"/>
    </location>
</feature>
<evidence type="ECO:0000313" key="9">
    <source>
        <dbReference type="Proteomes" id="UP000215896"/>
    </source>
</evidence>
<reference evidence="8 9" key="1">
    <citation type="submission" date="2017-07" db="EMBL/GenBank/DDBJ databases">
        <title>Draft whole genome sequences of clinical Proprionibacteriaceae strains.</title>
        <authorList>
            <person name="Bernier A.-M."/>
            <person name="Bernard K."/>
            <person name="Domingo M.-C."/>
        </authorList>
    </citation>
    <scope>NUCLEOTIDE SEQUENCE [LARGE SCALE GENOMIC DNA]</scope>
    <source>
        <strain evidence="8 9">NML 030167</strain>
    </source>
</reference>
<gene>
    <name evidence="8" type="ORF">CGZ94_04525</name>
</gene>
<dbReference type="PANTHER" id="PTHR42688">
    <property type="entry name" value="CONSERVED PROTEIN"/>
    <property type="match status" value="1"/>
</dbReference>
<keyword evidence="3 6" id="KW-0812">Transmembrane</keyword>
<feature type="transmembrane region" description="Helical" evidence="6">
    <location>
        <begin position="124"/>
        <end position="144"/>
    </location>
</feature>
<dbReference type="OrthoDB" id="9803985at2"/>
<dbReference type="Gene3D" id="1.20.1250.20">
    <property type="entry name" value="MFS general substrate transporter like domains"/>
    <property type="match status" value="1"/>
</dbReference>
<evidence type="ECO:0000256" key="4">
    <source>
        <dbReference type="ARBA" id="ARBA00022989"/>
    </source>
</evidence>
<feature type="transmembrane region" description="Helical" evidence="6">
    <location>
        <begin position="198"/>
        <end position="220"/>
    </location>
</feature>
<feature type="transmembrane region" description="Helical" evidence="6">
    <location>
        <begin position="262"/>
        <end position="279"/>
    </location>
</feature>